<comment type="caution">
    <text evidence="2">The sequence shown here is derived from an EMBL/GenBank/DDBJ whole genome shotgun (WGS) entry which is preliminary data.</text>
</comment>
<reference evidence="2" key="1">
    <citation type="journal article" date="2014" name="Front. Microbiol.">
        <title>High frequency of phylogenetically diverse reductive dehalogenase-homologous genes in deep subseafloor sedimentary metagenomes.</title>
        <authorList>
            <person name="Kawai M."/>
            <person name="Futagami T."/>
            <person name="Toyoda A."/>
            <person name="Takaki Y."/>
            <person name="Nishi S."/>
            <person name="Hori S."/>
            <person name="Arai W."/>
            <person name="Tsubouchi T."/>
            <person name="Morono Y."/>
            <person name="Uchiyama I."/>
            <person name="Ito T."/>
            <person name="Fujiyama A."/>
            <person name="Inagaki F."/>
            <person name="Takami H."/>
        </authorList>
    </citation>
    <scope>NUCLEOTIDE SEQUENCE</scope>
    <source>
        <strain evidence="2">Expedition CK06-06</strain>
    </source>
</reference>
<dbReference type="AlphaFoldDB" id="X1J0J9"/>
<proteinExistence type="predicted"/>
<protein>
    <submittedName>
        <fullName evidence="2">Uncharacterized protein</fullName>
    </submittedName>
</protein>
<dbReference type="EMBL" id="BARU01038709">
    <property type="protein sequence ID" value="GAH87467.1"/>
    <property type="molecule type" value="Genomic_DNA"/>
</dbReference>
<organism evidence="2">
    <name type="scientific">marine sediment metagenome</name>
    <dbReference type="NCBI Taxonomy" id="412755"/>
    <lineage>
        <taxon>unclassified sequences</taxon>
        <taxon>metagenomes</taxon>
        <taxon>ecological metagenomes</taxon>
    </lineage>
</organism>
<sequence length="139" mass="15855">MSVELFYRVIHLARIGPSVKMVLEEVRTVPPEEIERARREAEQTPETDVVDEGAQLQKVDLAPKPKTQMEEVFSAMRTQIPEFAEVFKSMSNSGPSRKGVTMRAVPIFQHMEAYFTPEQYKEMGSPPLLSKIRITMSVE</sequence>
<feature type="region of interest" description="Disordered" evidence="1">
    <location>
        <begin position="34"/>
        <end position="54"/>
    </location>
</feature>
<name>X1J0J9_9ZZZZ</name>
<evidence type="ECO:0000256" key="1">
    <source>
        <dbReference type="SAM" id="MobiDB-lite"/>
    </source>
</evidence>
<gene>
    <name evidence="2" type="ORF">S03H2_60113</name>
</gene>
<evidence type="ECO:0000313" key="2">
    <source>
        <dbReference type="EMBL" id="GAH87467.1"/>
    </source>
</evidence>
<accession>X1J0J9</accession>